<reference evidence="5" key="1">
    <citation type="submission" date="2007-08" db="EMBL/GenBank/DDBJ databases">
        <authorList>
            <person name="Frangeul L."/>
        </authorList>
    </citation>
    <scope>NUCLEOTIDE SEQUENCE</scope>
    <source>
        <strain evidence="5">PCC 7806</strain>
    </source>
</reference>
<organism evidence="5">
    <name type="scientific">Microcystis aeruginosa (strain PCC 7806)</name>
    <dbReference type="NCBI Taxonomy" id="267872"/>
    <lineage>
        <taxon>Bacteria</taxon>
        <taxon>Bacillati</taxon>
        <taxon>Cyanobacteriota</taxon>
        <taxon>Cyanophyceae</taxon>
        <taxon>Oscillatoriophycideae</taxon>
        <taxon>Chroococcales</taxon>
        <taxon>Microcystaceae</taxon>
        <taxon>Microcystis</taxon>
    </lineage>
</organism>
<dbReference type="AlphaFoldDB" id="A8YJ81"/>
<dbReference type="GO" id="GO:0003677">
    <property type="term" value="F:DNA binding"/>
    <property type="evidence" value="ECO:0007669"/>
    <property type="project" value="UniProtKB-KW"/>
</dbReference>
<dbReference type="CDD" id="cd00092">
    <property type="entry name" value="HTH_CRP"/>
    <property type="match status" value="1"/>
</dbReference>
<keyword evidence="1" id="KW-0805">Transcription regulation</keyword>
<dbReference type="PROSITE" id="PS00042">
    <property type="entry name" value="HTH_CRP_1"/>
    <property type="match status" value="1"/>
</dbReference>
<name>A8YJ81_MICA7</name>
<dbReference type="InterPro" id="IPR036390">
    <property type="entry name" value="WH_DNA-bd_sf"/>
</dbReference>
<evidence type="ECO:0000256" key="1">
    <source>
        <dbReference type="ARBA" id="ARBA00023015"/>
    </source>
</evidence>
<dbReference type="GO" id="GO:0003700">
    <property type="term" value="F:DNA-binding transcription factor activity"/>
    <property type="evidence" value="ECO:0007669"/>
    <property type="project" value="InterPro"/>
</dbReference>
<gene>
    <name evidence="5" type="ORF">IPF_5561</name>
</gene>
<evidence type="ECO:0000256" key="3">
    <source>
        <dbReference type="ARBA" id="ARBA00023163"/>
    </source>
</evidence>
<proteinExistence type="predicted"/>
<keyword evidence="3" id="KW-0804">Transcription</keyword>
<dbReference type="SMART" id="SM00419">
    <property type="entry name" value="HTH_CRP"/>
    <property type="match status" value="1"/>
</dbReference>
<dbReference type="InterPro" id="IPR018490">
    <property type="entry name" value="cNMP-bd_dom_sf"/>
</dbReference>
<dbReference type="Gene3D" id="2.60.120.10">
    <property type="entry name" value="Jelly Rolls"/>
    <property type="match status" value="1"/>
</dbReference>
<dbReference type="EMBL" id="AM778949">
    <property type="protein sequence ID" value="CAO90214.1"/>
    <property type="molecule type" value="Genomic_DNA"/>
</dbReference>
<accession>A8YJ81</accession>
<protein>
    <submittedName>
        <fullName evidence="5">Similar to WH8501-2 WH8501-2:281672..282394 EAM52306.1 regulatory protein</fullName>
    </submittedName>
</protein>
<evidence type="ECO:0000259" key="4">
    <source>
        <dbReference type="PROSITE" id="PS51063"/>
    </source>
</evidence>
<dbReference type="InterPro" id="IPR018335">
    <property type="entry name" value="Tscrpt_reg_HTH_Crp-type_CS"/>
</dbReference>
<dbReference type="SUPFAM" id="SSF51206">
    <property type="entry name" value="cAMP-binding domain-like"/>
    <property type="match status" value="1"/>
</dbReference>
<dbReference type="InterPro" id="IPR014710">
    <property type="entry name" value="RmlC-like_jellyroll"/>
</dbReference>
<evidence type="ECO:0000313" key="5">
    <source>
        <dbReference type="EMBL" id="CAO90214.1"/>
    </source>
</evidence>
<sequence length="202" mass="23531">MIMLLTYNPNVSPFREDYSESRRLHFYERGENIPLVADGVWQVYRGMAQLSQVSESGEEILLGWVHSSHFFGLNLTHLESYHARALSELYLKWYTITEVENSAELTRMMLNQMIRRQQQTESLLAIAGLKRVEERLQQLLQLLKREMGEPIAQGSRLKIRLTHQNLANAIGTTRVTVTRLLGEFQRQGWVSSDCDRHLIIHH</sequence>
<keyword evidence="2" id="KW-0238">DNA-binding</keyword>
<dbReference type="SUPFAM" id="SSF46785">
    <property type="entry name" value="Winged helix' DNA-binding domain"/>
    <property type="match status" value="1"/>
</dbReference>
<feature type="domain" description="HTH crp-type" evidence="4">
    <location>
        <begin position="130"/>
        <end position="202"/>
    </location>
</feature>
<dbReference type="PROSITE" id="PS51063">
    <property type="entry name" value="HTH_CRP_2"/>
    <property type="match status" value="1"/>
</dbReference>
<evidence type="ECO:0000256" key="2">
    <source>
        <dbReference type="ARBA" id="ARBA00023125"/>
    </source>
</evidence>
<dbReference type="Pfam" id="PF13545">
    <property type="entry name" value="HTH_Crp_2"/>
    <property type="match status" value="1"/>
</dbReference>
<dbReference type="PRINTS" id="PR00034">
    <property type="entry name" value="HTHCRP"/>
</dbReference>
<dbReference type="InterPro" id="IPR012318">
    <property type="entry name" value="HTH_CRP"/>
</dbReference>